<dbReference type="InterPro" id="IPR050990">
    <property type="entry name" value="UPF0237/GcvR_regulator"/>
</dbReference>
<sequence>MSDHQIIVTVSGIDKVGIVANVTSVLAKYGVNIEDIKQTLMQGHFVMFLLGNIEKSEYSFKEIKEALTETGKQLGMEVWVQRKEIVDNMHII</sequence>
<feature type="domain" description="ACT" evidence="1">
    <location>
        <begin position="7"/>
        <end position="88"/>
    </location>
</feature>
<dbReference type="InterPro" id="IPR045865">
    <property type="entry name" value="ACT-like_dom_sf"/>
</dbReference>
<dbReference type="Pfam" id="PF13740">
    <property type="entry name" value="ACT_6"/>
    <property type="match status" value="1"/>
</dbReference>
<dbReference type="NCBIfam" id="NF001220">
    <property type="entry name" value="PRK00194.1"/>
    <property type="match status" value="1"/>
</dbReference>
<dbReference type="AlphaFoldDB" id="A0A9D1F0D5"/>
<dbReference type="InterPro" id="IPR002912">
    <property type="entry name" value="ACT_dom"/>
</dbReference>
<dbReference type="PANTHER" id="PTHR34875">
    <property type="entry name" value="UPF0237 PROTEIN MJ1558"/>
    <property type="match status" value="1"/>
</dbReference>
<dbReference type="PANTHER" id="PTHR34875:SF6">
    <property type="entry name" value="UPF0237 PROTEIN MJ1558"/>
    <property type="match status" value="1"/>
</dbReference>
<dbReference type="SUPFAM" id="SSF55021">
    <property type="entry name" value="ACT-like"/>
    <property type="match status" value="1"/>
</dbReference>
<dbReference type="Proteomes" id="UP000823928">
    <property type="component" value="Unassembled WGS sequence"/>
</dbReference>
<reference evidence="2" key="2">
    <citation type="journal article" date="2021" name="PeerJ">
        <title>Extensive microbial diversity within the chicken gut microbiome revealed by metagenomics and culture.</title>
        <authorList>
            <person name="Gilroy R."/>
            <person name="Ravi A."/>
            <person name="Getino M."/>
            <person name="Pursley I."/>
            <person name="Horton D.L."/>
            <person name="Alikhan N.F."/>
            <person name="Baker D."/>
            <person name="Gharbi K."/>
            <person name="Hall N."/>
            <person name="Watson M."/>
            <person name="Adriaenssens E.M."/>
            <person name="Foster-Nyarko E."/>
            <person name="Jarju S."/>
            <person name="Secka A."/>
            <person name="Antonio M."/>
            <person name="Oren A."/>
            <person name="Chaudhuri R.R."/>
            <person name="La Ragione R."/>
            <person name="Hildebrand F."/>
            <person name="Pallen M.J."/>
        </authorList>
    </citation>
    <scope>NUCLEOTIDE SEQUENCE</scope>
    <source>
        <strain evidence="2">6276</strain>
    </source>
</reference>
<dbReference type="EMBL" id="DVIU01000207">
    <property type="protein sequence ID" value="HIS37036.1"/>
    <property type="molecule type" value="Genomic_DNA"/>
</dbReference>
<accession>A0A9D1F0D5</accession>
<gene>
    <name evidence="2" type="ORF">IAC10_10490</name>
</gene>
<evidence type="ECO:0000313" key="2">
    <source>
        <dbReference type="EMBL" id="HIS37036.1"/>
    </source>
</evidence>
<proteinExistence type="predicted"/>
<reference evidence="2" key="1">
    <citation type="submission" date="2020-10" db="EMBL/GenBank/DDBJ databases">
        <authorList>
            <person name="Gilroy R."/>
        </authorList>
    </citation>
    <scope>NUCLEOTIDE SEQUENCE</scope>
    <source>
        <strain evidence="2">6276</strain>
    </source>
</reference>
<protein>
    <submittedName>
        <fullName evidence="2">ACT domain-containing protein</fullName>
    </submittedName>
</protein>
<organism evidence="2 3">
    <name type="scientific">Candidatus Scatousia excrementigallinarum</name>
    <dbReference type="NCBI Taxonomy" id="2840935"/>
    <lineage>
        <taxon>Bacteria</taxon>
        <taxon>Candidatus Scatousia</taxon>
    </lineage>
</organism>
<dbReference type="PROSITE" id="PS51671">
    <property type="entry name" value="ACT"/>
    <property type="match status" value="1"/>
</dbReference>
<dbReference type="Gene3D" id="3.30.70.260">
    <property type="match status" value="1"/>
</dbReference>
<evidence type="ECO:0000313" key="3">
    <source>
        <dbReference type="Proteomes" id="UP000823928"/>
    </source>
</evidence>
<name>A0A9D1F0D5_9BACT</name>
<comment type="caution">
    <text evidence="2">The sequence shown here is derived from an EMBL/GenBank/DDBJ whole genome shotgun (WGS) entry which is preliminary data.</text>
</comment>
<evidence type="ECO:0000259" key="1">
    <source>
        <dbReference type="PROSITE" id="PS51671"/>
    </source>
</evidence>